<evidence type="ECO:0000259" key="3">
    <source>
        <dbReference type="PROSITE" id="PS51635"/>
    </source>
</evidence>
<comment type="caution">
    <text evidence="4">The sequence shown here is derived from an EMBL/GenBank/DDBJ whole genome shotgun (WGS) entry which is preliminary data.</text>
</comment>
<dbReference type="InterPro" id="IPR016035">
    <property type="entry name" value="Acyl_Trfase/lysoPLipase"/>
</dbReference>
<dbReference type="Gene3D" id="3.40.1090.10">
    <property type="entry name" value="Cytosolic phospholipase A2 catalytic domain"/>
    <property type="match status" value="2"/>
</dbReference>
<evidence type="ECO:0000256" key="2">
    <source>
        <dbReference type="PROSITE-ProRule" id="PRU01161"/>
    </source>
</evidence>
<evidence type="ECO:0000256" key="1">
    <source>
        <dbReference type="ARBA" id="ARBA00023098"/>
    </source>
</evidence>
<keyword evidence="2" id="KW-0378">Hydrolase</keyword>
<sequence>MEQRALVIGGGGIVGCAWAAGLLAGLAQAGADLSGADLVVGTSAGALLGAQLTSGVTPAELHRQQLGDPADAPAVGITAVQGARFLLAALAGSQQRAVRRLGRAALAARTVPEEDVLAVVGSLVRVTEWPGRPLRLVAVDARTGAPAVLDAGSGVGLVRAVAASCALPIVWPPITVGRQRLVDGGIRSTANADLARGHRRIVVIAPVPSPPGPSPSAARQAAELRDGGAEVVLLVPGREARRVFGRKLMDPARRAAAAAAGHAEGLARAAEVAAVWQG</sequence>
<dbReference type="PROSITE" id="PS51635">
    <property type="entry name" value="PNPLA"/>
    <property type="match status" value="1"/>
</dbReference>
<dbReference type="PROSITE" id="PS51257">
    <property type="entry name" value="PROKAR_LIPOPROTEIN"/>
    <property type="match status" value="1"/>
</dbReference>
<dbReference type="SUPFAM" id="SSF52151">
    <property type="entry name" value="FabD/lysophospholipase-like"/>
    <property type="match status" value="1"/>
</dbReference>
<proteinExistence type="predicted"/>
<dbReference type="AlphaFoldDB" id="A0A919L1B9"/>
<dbReference type="GO" id="GO:0016042">
    <property type="term" value="P:lipid catabolic process"/>
    <property type="evidence" value="ECO:0007669"/>
    <property type="project" value="UniProtKB-UniRule"/>
</dbReference>
<name>A0A919L1B9_9ACTN</name>
<feature type="short sequence motif" description="DGA/G" evidence="2">
    <location>
        <begin position="183"/>
        <end position="185"/>
    </location>
</feature>
<evidence type="ECO:0000313" key="5">
    <source>
        <dbReference type="Proteomes" id="UP000617734"/>
    </source>
</evidence>
<keyword evidence="2" id="KW-0442">Lipid degradation</keyword>
<evidence type="ECO:0000313" key="4">
    <source>
        <dbReference type="EMBL" id="GHH79809.1"/>
    </source>
</evidence>
<feature type="domain" description="PNPLA" evidence="3">
    <location>
        <begin position="6"/>
        <end position="196"/>
    </location>
</feature>
<keyword evidence="1 2" id="KW-0443">Lipid metabolism</keyword>
<feature type="active site" description="Nucleophile" evidence="2">
    <location>
        <position position="43"/>
    </location>
</feature>
<keyword evidence="5" id="KW-1185">Reference proteome</keyword>
<dbReference type="InterPro" id="IPR002641">
    <property type="entry name" value="PNPLA_dom"/>
</dbReference>
<reference evidence="4" key="2">
    <citation type="submission" date="2020-09" db="EMBL/GenBank/DDBJ databases">
        <authorList>
            <person name="Sun Q."/>
            <person name="Ohkuma M."/>
        </authorList>
    </citation>
    <scope>NUCLEOTIDE SEQUENCE</scope>
    <source>
        <strain evidence="4">JCM 4646</strain>
    </source>
</reference>
<dbReference type="Pfam" id="PF01734">
    <property type="entry name" value="Patatin"/>
    <property type="match status" value="1"/>
</dbReference>
<gene>
    <name evidence="4" type="ORF">GCM10018781_58680</name>
</gene>
<feature type="active site" description="Proton acceptor" evidence="2">
    <location>
        <position position="183"/>
    </location>
</feature>
<dbReference type="EMBL" id="BNBO01000044">
    <property type="protein sequence ID" value="GHH79809.1"/>
    <property type="molecule type" value="Genomic_DNA"/>
</dbReference>
<dbReference type="Proteomes" id="UP000617734">
    <property type="component" value="Unassembled WGS sequence"/>
</dbReference>
<reference evidence="4" key="1">
    <citation type="journal article" date="2014" name="Int. J. Syst. Evol. Microbiol.">
        <title>Complete genome sequence of Corynebacterium casei LMG S-19264T (=DSM 44701T), isolated from a smear-ripened cheese.</title>
        <authorList>
            <consortium name="US DOE Joint Genome Institute (JGI-PGF)"/>
            <person name="Walter F."/>
            <person name="Albersmeier A."/>
            <person name="Kalinowski J."/>
            <person name="Ruckert C."/>
        </authorList>
    </citation>
    <scope>NUCLEOTIDE SEQUENCE</scope>
    <source>
        <strain evidence="4">JCM 4646</strain>
    </source>
</reference>
<dbReference type="GO" id="GO:0016787">
    <property type="term" value="F:hydrolase activity"/>
    <property type="evidence" value="ECO:0007669"/>
    <property type="project" value="UniProtKB-UniRule"/>
</dbReference>
<feature type="short sequence motif" description="GXGXXG" evidence="2">
    <location>
        <begin position="10"/>
        <end position="15"/>
    </location>
</feature>
<protein>
    <recommendedName>
        <fullName evidence="3">PNPLA domain-containing protein</fullName>
    </recommendedName>
</protein>
<dbReference type="GeneID" id="95356207"/>
<organism evidence="4 5">
    <name type="scientific">Kitasatospora indigofera</name>
    <dbReference type="NCBI Taxonomy" id="67307"/>
    <lineage>
        <taxon>Bacteria</taxon>
        <taxon>Bacillati</taxon>
        <taxon>Actinomycetota</taxon>
        <taxon>Actinomycetes</taxon>
        <taxon>Kitasatosporales</taxon>
        <taxon>Streptomycetaceae</taxon>
        <taxon>Kitasatospora</taxon>
    </lineage>
</organism>
<dbReference type="RefSeq" id="WP_190213938.1">
    <property type="nucleotide sequence ID" value="NZ_BNBO01000044.1"/>
</dbReference>
<accession>A0A919L1B9</accession>
<feature type="short sequence motif" description="GXSXG" evidence="2">
    <location>
        <begin position="41"/>
        <end position="45"/>
    </location>
</feature>